<dbReference type="EMBL" id="JBHSMF010000006">
    <property type="protein sequence ID" value="MFC5497803.1"/>
    <property type="molecule type" value="Genomic_DNA"/>
</dbReference>
<protein>
    <recommendedName>
        <fullName evidence="4">Lipoprotein</fullName>
    </recommendedName>
</protein>
<comment type="caution">
    <text evidence="2">The sequence shown here is derived from an EMBL/GenBank/DDBJ whole genome shotgun (WGS) entry which is preliminary data.</text>
</comment>
<dbReference type="PROSITE" id="PS51257">
    <property type="entry name" value="PROKAR_LIPOPROTEIN"/>
    <property type="match status" value="1"/>
</dbReference>
<organism evidence="2 3">
    <name type="scientific">Caenimonas terrae</name>
    <dbReference type="NCBI Taxonomy" id="696074"/>
    <lineage>
        <taxon>Bacteria</taxon>
        <taxon>Pseudomonadati</taxon>
        <taxon>Pseudomonadota</taxon>
        <taxon>Betaproteobacteria</taxon>
        <taxon>Burkholderiales</taxon>
        <taxon>Comamonadaceae</taxon>
        <taxon>Caenimonas</taxon>
    </lineage>
</organism>
<feature type="signal peptide" evidence="1">
    <location>
        <begin position="1"/>
        <end position="21"/>
    </location>
</feature>
<evidence type="ECO:0000313" key="2">
    <source>
        <dbReference type="EMBL" id="MFC5497803.1"/>
    </source>
</evidence>
<dbReference type="RefSeq" id="WP_376849880.1">
    <property type="nucleotide sequence ID" value="NZ_JBHSMF010000006.1"/>
</dbReference>
<proteinExistence type="predicted"/>
<evidence type="ECO:0000256" key="1">
    <source>
        <dbReference type="SAM" id="SignalP"/>
    </source>
</evidence>
<gene>
    <name evidence="2" type="ORF">ACFPOE_09700</name>
</gene>
<keyword evidence="3" id="KW-1185">Reference proteome</keyword>
<accession>A0ABW0NE05</accession>
<name>A0ABW0NE05_9BURK</name>
<dbReference type="Proteomes" id="UP001596037">
    <property type="component" value="Unassembled WGS sequence"/>
</dbReference>
<reference evidence="3" key="1">
    <citation type="journal article" date="2019" name="Int. J. Syst. Evol. Microbiol.">
        <title>The Global Catalogue of Microorganisms (GCM) 10K type strain sequencing project: providing services to taxonomists for standard genome sequencing and annotation.</title>
        <authorList>
            <consortium name="The Broad Institute Genomics Platform"/>
            <consortium name="The Broad Institute Genome Sequencing Center for Infectious Disease"/>
            <person name="Wu L."/>
            <person name="Ma J."/>
        </authorList>
    </citation>
    <scope>NUCLEOTIDE SEQUENCE [LARGE SCALE GENOMIC DNA]</scope>
    <source>
        <strain evidence="3">CCUG 57401</strain>
    </source>
</reference>
<keyword evidence="1" id="KW-0732">Signal</keyword>
<evidence type="ECO:0008006" key="4">
    <source>
        <dbReference type="Google" id="ProtNLM"/>
    </source>
</evidence>
<sequence>MARPIASLLLLAALAACSRPGAELSHEIARRFQLSGGGSVNLAEAVPGPWDEVCVLAPGADNVAANNTLGFGWNAESKTSIRSNENISVLVFVKDGEVLQYVEHPRADGDFSRLGGKCFPRQDSVFVQEEIPAKGWPGLVNRSERR</sequence>
<evidence type="ECO:0000313" key="3">
    <source>
        <dbReference type="Proteomes" id="UP001596037"/>
    </source>
</evidence>
<feature type="chain" id="PRO_5045889070" description="Lipoprotein" evidence="1">
    <location>
        <begin position="22"/>
        <end position="146"/>
    </location>
</feature>